<dbReference type="AlphaFoldDB" id="A0AA86RA56"/>
<dbReference type="EMBL" id="CATOUU010001108">
    <property type="protein sequence ID" value="CAI9972367.1"/>
    <property type="molecule type" value="Genomic_DNA"/>
</dbReference>
<reference evidence="2 3" key="2">
    <citation type="submission" date="2024-07" db="EMBL/GenBank/DDBJ databases">
        <authorList>
            <person name="Akdeniz Z."/>
        </authorList>
    </citation>
    <scope>NUCLEOTIDE SEQUENCE [LARGE SCALE GENOMIC DNA]</scope>
</reference>
<evidence type="ECO:0000313" key="1">
    <source>
        <dbReference type="EMBL" id="CAI9972367.1"/>
    </source>
</evidence>
<accession>A0AA86RA56</accession>
<protein>
    <submittedName>
        <fullName evidence="2">Hypothetical_protein</fullName>
    </submittedName>
</protein>
<dbReference type="Proteomes" id="UP001642409">
    <property type="component" value="Unassembled WGS sequence"/>
</dbReference>
<dbReference type="EMBL" id="CAXDID020000374">
    <property type="protein sequence ID" value="CAL6083747.1"/>
    <property type="molecule type" value="Genomic_DNA"/>
</dbReference>
<comment type="caution">
    <text evidence="1">The sequence shown here is derived from an EMBL/GenBank/DDBJ whole genome shotgun (WGS) entry which is preliminary data.</text>
</comment>
<evidence type="ECO:0000313" key="2">
    <source>
        <dbReference type="EMBL" id="CAL6083747.1"/>
    </source>
</evidence>
<gene>
    <name evidence="1" type="ORF">HINF_LOCUS60012</name>
    <name evidence="2" type="ORF">HINF_LOCUS61873</name>
</gene>
<evidence type="ECO:0000313" key="3">
    <source>
        <dbReference type="Proteomes" id="UP001642409"/>
    </source>
</evidence>
<sequence>MTRFISLKHFISAILIIQDKLKSCGRFEEFYPHHCFVWTKSNWEPLQTELCNDGKLVLRRKWDSLKVQQVISILIAVQWLICTVNRRRYYRVDIQRCLPRETYWRNIDIIAAKQSDYHTCNEAQGIQGRLFQKSDTEIEYKLLNFVKKKDPE</sequence>
<proteinExistence type="predicted"/>
<reference evidence="1" key="1">
    <citation type="submission" date="2023-06" db="EMBL/GenBank/DDBJ databases">
        <authorList>
            <person name="Kurt Z."/>
        </authorList>
    </citation>
    <scope>NUCLEOTIDE SEQUENCE</scope>
</reference>
<name>A0AA86RA56_9EUKA</name>
<organism evidence="1">
    <name type="scientific">Hexamita inflata</name>
    <dbReference type="NCBI Taxonomy" id="28002"/>
    <lineage>
        <taxon>Eukaryota</taxon>
        <taxon>Metamonada</taxon>
        <taxon>Diplomonadida</taxon>
        <taxon>Hexamitidae</taxon>
        <taxon>Hexamitinae</taxon>
        <taxon>Hexamita</taxon>
    </lineage>
</organism>
<keyword evidence="3" id="KW-1185">Reference proteome</keyword>